<evidence type="ECO:0000256" key="1">
    <source>
        <dbReference type="ARBA" id="ARBA00004571"/>
    </source>
</evidence>
<dbReference type="Pfam" id="PF00593">
    <property type="entry name" value="TonB_dep_Rec_b-barrel"/>
    <property type="match status" value="1"/>
</dbReference>
<keyword evidence="4 10" id="KW-0812">Transmembrane</keyword>
<sequence length="643" mass="70175">MQKILFSSLMLAGVSLSVNLHADTSTTGSDNDDNQAQQLGKVVVTATRTETPENQIGSAVTVITGEEIAAKRLTSVADALRTVPGLDVIRAGGQGQQTSVFMRGANSNHTLVMIDGVEMNDPSSPTGGFDFAFLQTDNIERIEVLRGAASAVYGSDAIGGVINIITKKGQGPTKFTGTAEGGSFGTWKTGGAVSGGTQRVNYSLDASRYETNGFSAADQNLQGNSSPNAYRNTTVSGRSNVKVNDALDLGMTMRYNGGKAFLDDCGGPNCDDQNEWNTFHELFTRGFGHLQLFDGKWEQTLGLAYSRSDRGTINQNQYAPVNPYSWTAQNLGEKLKLDYQSIFHINKANTATMGVEEEGDSLHSSATYDGSSSGVIPIKTMNTQGYYLQDQLQLFERSFTTFGVRYDDNNRFPGHVTWRANESFLIKETGSRLKASYGTGFKAPALQQLYDIIYGTGNPNLKPETSVNWDAGVEQDLWHDKITAGATYFNNVFNNLIQGNIAQNYLNQNIGHAKASGVETFFEVRPYTDLSLRGTYTYQQTKNLDTGSQLIRRPNDKASFDIDYRFLEKAHLHVNVLVVGHKADVDPTGVAGYTLLNLSGSYDLHPKLQLIGRIDNLLDKRYEEIYGYGTSSIAGYGGIKTTF</sequence>
<evidence type="ECO:0000313" key="16">
    <source>
        <dbReference type="Proteomes" id="UP000676649"/>
    </source>
</evidence>
<dbReference type="InterPro" id="IPR037066">
    <property type="entry name" value="Plug_dom_sf"/>
</dbReference>
<dbReference type="PROSITE" id="PS52016">
    <property type="entry name" value="TONB_DEPENDENT_REC_3"/>
    <property type="match status" value="1"/>
</dbReference>
<comment type="similarity">
    <text evidence="10 11">Belongs to the TonB-dependent receptor family.</text>
</comment>
<organism evidence="15 16">
    <name type="scientific">Methylomonas paludis</name>
    <dbReference type="NCBI Taxonomy" id="1173101"/>
    <lineage>
        <taxon>Bacteria</taxon>
        <taxon>Pseudomonadati</taxon>
        <taxon>Pseudomonadota</taxon>
        <taxon>Gammaproteobacteria</taxon>
        <taxon>Methylococcales</taxon>
        <taxon>Methylococcaceae</taxon>
        <taxon>Methylomonas</taxon>
    </lineage>
</organism>
<dbReference type="InterPro" id="IPR000531">
    <property type="entry name" value="Beta-barrel_TonB"/>
</dbReference>
<dbReference type="Proteomes" id="UP000676649">
    <property type="component" value="Chromosome"/>
</dbReference>
<keyword evidence="7 11" id="KW-0798">TonB box</keyword>
<dbReference type="GO" id="GO:0009279">
    <property type="term" value="C:cell outer membrane"/>
    <property type="evidence" value="ECO:0007669"/>
    <property type="project" value="UniProtKB-SubCell"/>
</dbReference>
<dbReference type="InterPro" id="IPR012910">
    <property type="entry name" value="Plug_dom"/>
</dbReference>
<dbReference type="EMBL" id="CP073754">
    <property type="protein sequence ID" value="QWF71122.1"/>
    <property type="molecule type" value="Genomic_DNA"/>
</dbReference>
<dbReference type="GO" id="GO:0015889">
    <property type="term" value="P:cobalamin transport"/>
    <property type="evidence" value="ECO:0007669"/>
    <property type="project" value="TreeGrafter"/>
</dbReference>
<dbReference type="Gene3D" id="2.40.170.20">
    <property type="entry name" value="TonB-dependent receptor, beta-barrel domain"/>
    <property type="match status" value="1"/>
</dbReference>
<evidence type="ECO:0000256" key="6">
    <source>
        <dbReference type="ARBA" id="ARBA00023065"/>
    </source>
</evidence>
<evidence type="ECO:0000256" key="4">
    <source>
        <dbReference type="ARBA" id="ARBA00022692"/>
    </source>
</evidence>
<evidence type="ECO:0000256" key="9">
    <source>
        <dbReference type="ARBA" id="ARBA00023237"/>
    </source>
</evidence>
<keyword evidence="16" id="KW-1185">Reference proteome</keyword>
<dbReference type="KEGG" id="mpad:KEF85_01085"/>
<evidence type="ECO:0000256" key="2">
    <source>
        <dbReference type="ARBA" id="ARBA00022448"/>
    </source>
</evidence>
<evidence type="ECO:0000256" key="11">
    <source>
        <dbReference type="RuleBase" id="RU003357"/>
    </source>
</evidence>
<evidence type="ECO:0000256" key="8">
    <source>
        <dbReference type="ARBA" id="ARBA00023136"/>
    </source>
</evidence>
<feature type="chain" id="PRO_5037585535" evidence="12">
    <location>
        <begin position="23"/>
        <end position="643"/>
    </location>
</feature>
<dbReference type="InterPro" id="IPR039426">
    <property type="entry name" value="TonB-dep_rcpt-like"/>
</dbReference>
<dbReference type="CDD" id="cd01347">
    <property type="entry name" value="ligand_gated_channel"/>
    <property type="match status" value="1"/>
</dbReference>
<dbReference type="InterPro" id="IPR036942">
    <property type="entry name" value="Beta-barrel_TonB_sf"/>
</dbReference>
<reference evidence="15" key="1">
    <citation type="submission" date="2021-04" db="EMBL/GenBank/DDBJ databases">
        <title>Draft genome sequence data of methanotrophic Methylovulum sp. strain S1L and Methylomonas sp. strain S2AM isolated from boreal lake water columns.</title>
        <authorList>
            <person name="Rissanen A.J."/>
            <person name="Mangayil R."/>
            <person name="Svenning M.M."/>
            <person name="Khanongnuch R."/>
        </authorList>
    </citation>
    <scope>NUCLEOTIDE SEQUENCE</scope>
    <source>
        <strain evidence="15">S2AM</strain>
    </source>
</reference>
<feature type="domain" description="TonB-dependent receptor plug" evidence="14">
    <location>
        <begin position="55"/>
        <end position="161"/>
    </location>
</feature>
<keyword evidence="15" id="KW-0675">Receptor</keyword>
<evidence type="ECO:0000259" key="14">
    <source>
        <dbReference type="Pfam" id="PF07715"/>
    </source>
</evidence>
<keyword evidence="5 12" id="KW-0732">Signal</keyword>
<evidence type="ECO:0000256" key="7">
    <source>
        <dbReference type="ARBA" id="ARBA00023077"/>
    </source>
</evidence>
<dbReference type="Gene3D" id="2.170.130.10">
    <property type="entry name" value="TonB-dependent receptor, plug domain"/>
    <property type="match status" value="1"/>
</dbReference>
<evidence type="ECO:0000313" key="15">
    <source>
        <dbReference type="EMBL" id="QWF71122.1"/>
    </source>
</evidence>
<accession>A0A975MNM6</accession>
<keyword evidence="9 10" id="KW-0998">Cell outer membrane</keyword>
<proteinExistence type="inferred from homology"/>
<evidence type="ECO:0000256" key="10">
    <source>
        <dbReference type="PROSITE-ProRule" id="PRU01360"/>
    </source>
</evidence>
<keyword evidence="3 10" id="KW-1134">Transmembrane beta strand</keyword>
<name>A0A975MNM6_9GAMM</name>
<keyword evidence="2 10" id="KW-0813">Transport</keyword>
<protein>
    <submittedName>
        <fullName evidence="15">TonB-dependent receptor</fullName>
    </submittedName>
</protein>
<dbReference type="PANTHER" id="PTHR30069">
    <property type="entry name" value="TONB-DEPENDENT OUTER MEMBRANE RECEPTOR"/>
    <property type="match status" value="1"/>
</dbReference>
<dbReference type="PANTHER" id="PTHR30069:SF53">
    <property type="entry name" value="COLICIN I RECEPTOR-RELATED"/>
    <property type="match status" value="1"/>
</dbReference>
<dbReference type="GO" id="GO:0006811">
    <property type="term" value="P:monoatomic ion transport"/>
    <property type="evidence" value="ECO:0007669"/>
    <property type="project" value="UniProtKB-KW"/>
</dbReference>
<evidence type="ECO:0000259" key="13">
    <source>
        <dbReference type="Pfam" id="PF00593"/>
    </source>
</evidence>
<keyword evidence="6" id="KW-0406">Ion transport</keyword>
<dbReference type="RefSeq" id="WP_215582743.1">
    <property type="nucleotide sequence ID" value="NZ_CP073754.1"/>
</dbReference>
<feature type="domain" description="TonB-dependent receptor-like beta-barrel" evidence="13">
    <location>
        <begin position="197"/>
        <end position="617"/>
    </location>
</feature>
<dbReference type="Pfam" id="PF07715">
    <property type="entry name" value="Plug"/>
    <property type="match status" value="1"/>
</dbReference>
<gene>
    <name evidence="15" type="ORF">KEF85_01085</name>
</gene>
<dbReference type="AlphaFoldDB" id="A0A975MNM6"/>
<evidence type="ECO:0000256" key="5">
    <source>
        <dbReference type="ARBA" id="ARBA00022729"/>
    </source>
</evidence>
<keyword evidence="8 10" id="KW-0472">Membrane</keyword>
<evidence type="ECO:0000256" key="3">
    <source>
        <dbReference type="ARBA" id="ARBA00022452"/>
    </source>
</evidence>
<comment type="subcellular location">
    <subcellularLocation>
        <location evidence="1 10">Cell outer membrane</location>
        <topology evidence="1 10">Multi-pass membrane protein</topology>
    </subcellularLocation>
</comment>
<dbReference type="SUPFAM" id="SSF56935">
    <property type="entry name" value="Porins"/>
    <property type="match status" value="1"/>
</dbReference>
<evidence type="ECO:0000256" key="12">
    <source>
        <dbReference type="SAM" id="SignalP"/>
    </source>
</evidence>
<feature type="signal peptide" evidence="12">
    <location>
        <begin position="1"/>
        <end position="22"/>
    </location>
</feature>